<feature type="compositionally biased region" description="Basic and acidic residues" evidence="3">
    <location>
        <begin position="438"/>
        <end position="450"/>
    </location>
</feature>
<dbReference type="PROSITE" id="PS50009">
    <property type="entry name" value="RASGEF_CAT"/>
    <property type="match status" value="1"/>
</dbReference>
<dbReference type="SMART" id="SM00229">
    <property type="entry name" value="RasGEFN"/>
    <property type="match status" value="1"/>
</dbReference>
<dbReference type="SMART" id="SM00147">
    <property type="entry name" value="RasGEF"/>
    <property type="match status" value="1"/>
</dbReference>
<reference evidence="6 7" key="1">
    <citation type="submission" date="2023-04" db="EMBL/GenBank/DDBJ databases">
        <title>Genome of Basidiobolus ranarum AG-B5.</title>
        <authorList>
            <person name="Stajich J.E."/>
            <person name="Carter-House D."/>
            <person name="Gryganskyi A."/>
        </authorList>
    </citation>
    <scope>NUCLEOTIDE SEQUENCE [LARGE SCALE GENOMIC DNA]</scope>
    <source>
        <strain evidence="6 7">AG-B5</strain>
    </source>
</reference>
<keyword evidence="1 2" id="KW-0344">Guanine-nucleotide releasing factor</keyword>
<proteinExistence type="predicted"/>
<gene>
    <name evidence="6" type="ORF">K7432_002067</name>
</gene>
<dbReference type="InterPro" id="IPR023578">
    <property type="entry name" value="Ras_GEF_dom_sf"/>
</dbReference>
<organism evidence="6 7">
    <name type="scientific">Basidiobolus ranarum</name>
    <dbReference type="NCBI Taxonomy" id="34480"/>
    <lineage>
        <taxon>Eukaryota</taxon>
        <taxon>Fungi</taxon>
        <taxon>Fungi incertae sedis</taxon>
        <taxon>Zoopagomycota</taxon>
        <taxon>Entomophthoromycotina</taxon>
        <taxon>Basidiobolomycetes</taxon>
        <taxon>Basidiobolales</taxon>
        <taxon>Basidiobolaceae</taxon>
        <taxon>Basidiobolus</taxon>
    </lineage>
</organism>
<dbReference type="EMBL" id="JASJQH010006928">
    <property type="protein sequence ID" value="KAK9723270.1"/>
    <property type="molecule type" value="Genomic_DNA"/>
</dbReference>
<dbReference type="InterPro" id="IPR008937">
    <property type="entry name" value="Ras-like_GEF"/>
</dbReference>
<keyword evidence="7" id="KW-1185">Reference proteome</keyword>
<dbReference type="Proteomes" id="UP001479436">
    <property type="component" value="Unassembled WGS sequence"/>
</dbReference>
<evidence type="ECO:0000256" key="2">
    <source>
        <dbReference type="PROSITE-ProRule" id="PRU00168"/>
    </source>
</evidence>
<dbReference type="Pfam" id="PF00618">
    <property type="entry name" value="RasGEF_N"/>
    <property type="match status" value="1"/>
</dbReference>
<evidence type="ECO:0000313" key="6">
    <source>
        <dbReference type="EMBL" id="KAK9723270.1"/>
    </source>
</evidence>
<dbReference type="InterPro" id="IPR001895">
    <property type="entry name" value="RASGEF_cat_dom"/>
</dbReference>
<feature type="domain" description="N-terminal Ras-GEF" evidence="5">
    <location>
        <begin position="641"/>
        <end position="772"/>
    </location>
</feature>
<sequence length="1087" mass="123635">MSVPVVAIEIPREMQTEYPYISPGVESPYRRLTKCGSVHSTHSNSSFLTINSYSCEIKTVTWESLLSDIESSINNLERNGYVRQVRKVVFSIRQTLLASDTLHWGSEALQHRDLSNQLHKVVGEVNWLVVICKLAESIWPPSDIIVKLRSQSKLLLDSIGYFSILAKQHQISLQPVPIGDGGGSIYQQSNYSSESIFRKEISLQGASYSEEEFINQLDLFAEFIISKVSKVAKSANRLSLDAHCAGELVDQICQTVDAIGQLLSLIESMNVPIPDDPILSDISPKVLELHSSFLEKKANMYNDANQLVTRARSLLLDFVRENANAPMTVHVMRVLVSSEELVMSTKCLLSEKEFVARISLLDDERSESELEMLKRRATSLKNLKEEEQFDSDWDEEATEGGHPVRLGKTGDFDGSAVGRNSTRSSSFSSTSSVWSTHTNDEPHPGKEEVSKYFQCSSVEDLGRYPGPRRRAPSEEGPKPTYLQSGVGRDNRMFRLGNFSAQTIHVCESPTSTEPSSSLPMRPMTEIAQQKPRKQSVFDFRKPPGPSNQAPATISSKLSFSLGFNTTRRPSLPATLTTGLFSSNSNEKPQKQRMGFFRKRSFFDLSGKKDLASEHSESKENHEVRDWYLGYDYSSEEIVFNNEGQLIGGTIQVLVERLTLHDTSIDSDFVNVFLLTFRNFCYPNIFCQLLMARFNLSPPQALTSTQYRIWNERKLTPIRLRVHNILKTWLESYFYEDEDYQCLGPILNLAQNEMKTIMPLPAERLVKLIKEKMELTKKIEKLPVNTGSLRLKNSKSVGRLIAAAAAQVPDSPPPMTLLMKSTLDMLSAGQNIPLVDIDPTEIARQLTIMENGLFCSIRPHELIGQEFSKKEDSLSFNVRQMSKMSTKTTEWVVYSIIQEENIRHRLDLLRYFIRLAEKCCDLNNFQSLMAIMCGLNLSMVSRLKRTWSLLPSKYEALVDRLRHITDHNRNYYEYRKQIKQAALPCLPFMGVYLTDLTFMDDGNPSFRRTDLQVINFSKHVKTVRIIQEIQRFQVPYNLAPVPSLQSYLTQQIDLSSGWNPEELYEISLKREPRKEVLLVCQQNRANSN</sequence>
<evidence type="ECO:0000259" key="4">
    <source>
        <dbReference type="PROSITE" id="PS50009"/>
    </source>
</evidence>
<feature type="compositionally biased region" description="Low complexity" evidence="3">
    <location>
        <begin position="421"/>
        <end position="437"/>
    </location>
</feature>
<evidence type="ECO:0000256" key="1">
    <source>
        <dbReference type="ARBA" id="ARBA00022658"/>
    </source>
</evidence>
<comment type="caution">
    <text evidence="6">The sequence shown here is derived from an EMBL/GenBank/DDBJ whole genome shotgun (WGS) entry which is preliminary data.</text>
</comment>
<name>A0ABR2W8U5_9FUNG</name>
<dbReference type="CDD" id="cd06224">
    <property type="entry name" value="REM"/>
    <property type="match status" value="1"/>
</dbReference>
<dbReference type="CDD" id="cd00155">
    <property type="entry name" value="RasGEF"/>
    <property type="match status" value="1"/>
</dbReference>
<dbReference type="SUPFAM" id="SSF48366">
    <property type="entry name" value="Ras GEF"/>
    <property type="match status" value="1"/>
</dbReference>
<dbReference type="Pfam" id="PF25006">
    <property type="entry name" value="DUF7783"/>
    <property type="match status" value="1"/>
</dbReference>
<dbReference type="Gene3D" id="1.20.870.10">
    <property type="entry name" value="Son of sevenless (SoS) protein Chain: S domain 1"/>
    <property type="match status" value="1"/>
</dbReference>
<protein>
    <submittedName>
        <fullName evidence="6">Uncharacterized protein</fullName>
    </submittedName>
</protein>
<dbReference type="InterPro" id="IPR000651">
    <property type="entry name" value="Ras-like_Gua-exchang_fac_N"/>
</dbReference>
<dbReference type="InterPro" id="IPR056685">
    <property type="entry name" value="DUF7783"/>
</dbReference>
<dbReference type="InterPro" id="IPR036964">
    <property type="entry name" value="RASGEF_cat_dom_sf"/>
</dbReference>
<dbReference type="Gene3D" id="1.10.840.10">
    <property type="entry name" value="Ras guanine-nucleotide exchange factors catalytic domain"/>
    <property type="match status" value="1"/>
</dbReference>
<dbReference type="PANTHER" id="PTHR23113">
    <property type="entry name" value="GUANINE NUCLEOTIDE EXCHANGE FACTOR"/>
    <property type="match status" value="1"/>
</dbReference>
<evidence type="ECO:0000313" key="7">
    <source>
        <dbReference type="Proteomes" id="UP001479436"/>
    </source>
</evidence>
<dbReference type="PROSITE" id="PS50212">
    <property type="entry name" value="RASGEF_NTER"/>
    <property type="match status" value="1"/>
</dbReference>
<feature type="region of interest" description="Disordered" evidence="3">
    <location>
        <begin position="386"/>
        <end position="488"/>
    </location>
</feature>
<dbReference type="Pfam" id="PF00617">
    <property type="entry name" value="RasGEF"/>
    <property type="match status" value="1"/>
</dbReference>
<accession>A0ABR2W8U5</accession>
<feature type="domain" description="Ras-GEF" evidence="4">
    <location>
        <begin position="837"/>
        <end position="1072"/>
    </location>
</feature>
<evidence type="ECO:0000256" key="3">
    <source>
        <dbReference type="SAM" id="MobiDB-lite"/>
    </source>
</evidence>
<evidence type="ECO:0000259" key="5">
    <source>
        <dbReference type="PROSITE" id="PS50212"/>
    </source>
</evidence>
<dbReference type="PANTHER" id="PTHR23113:SF354">
    <property type="entry name" value="BUD SITE SELECTION PROTEIN 5"/>
    <property type="match status" value="1"/>
</dbReference>
<feature type="compositionally biased region" description="Acidic residues" evidence="3">
    <location>
        <begin position="387"/>
        <end position="398"/>
    </location>
</feature>